<dbReference type="AlphaFoldDB" id="A0A1Q5PRK7"/>
<accession>A0A1Q5PRK7</accession>
<dbReference type="RefSeq" id="WP_075361011.1">
    <property type="nucleotide sequence ID" value="NZ_MPDM01000002.1"/>
</dbReference>
<keyword evidence="6" id="KW-1185">Reference proteome</keyword>
<dbReference type="Proteomes" id="UP000186465">
    <property type="component" value="Unassembled WGS sequence"/>
</dbReference>
<evidence type="ECO:0000313" key="5">
    <source>
        <dbReference type="EMBL" id="OKL50186.1"/>
    </source>
</evidence>
<dbReference type="EMBL" id="MPDM01000002">
    <property type="protein sequence ID" value="OKL50186.1"/>
    <property type="molecule type" value="Genomic_DNA"/>
</dbReference>
<dbReference type="InterPro" id="IPR032808">
    <property type="entry name" value="DoxX"/>
</dbReference>
<name>A0A1Q5PRK7_9ACTO</name>
<organism evidence="5 6">
    <name type="scientific">Boudabousia marimammalium</name>
    <dbReference type="NCBI Taxonomy" id="156892"/>
    <lineage>
        <taxon>Bacteria</taxon>
        <taxon>Bacillati</taxon>
        <taxon>Actinomycetota</taxon>
        <taxon>Actinomycetes</taxon>
        <taxon>Actinomycetales</taxon>
        <taxon>Actinomycetaceae</taxon>
        <taxon>Boudabousia</taxon>
    </lineage>
</organism>
<evidence type="ECO:0008006" key="7">
    <source>
        <dbReference type="Google" id="ProtNLM"/>
    </source>
</evidence>
<keyword evidence="4" id="KW-0472">Membrane</keyword>
<dbReference type="OrthoDB" id="329282at2"/>
<evidence type="ECO:0000256" key="2">
    <source>
        <dbReference type="ARBA" id="ARBA00022692"/>
    </source>
</evidence>
<keyword evidence="2" id="KW-0812">Transmembrane</keyword>
<reference evidence="6" key="1">
    <citation type="submission" date="2016-11" db="EMBL/GenBank/DDBJ databases">
        <title>Actinomyces gypaetusis sp. nov. isolated from Gypaetus barbatus in Qinghai Tibet Plateau China.</title>
        <authorList>
            <person name="Meng X."/>
        </authorList>
    </citation>
    <scope>NUCLEOTIDE SEQUENCE [LARGE SCALE GENOMIC DNA]</scope>
    <source>
        <strain evidence="6">DSM 15383</strain>
    </source>
</reference>
<comment type="subcellular location">
    <subcellularLocation>
        <location evidence="1">Membrane</location>
        <topology evidence="1">Multi-pass membrane protein</topology>
    </subcellularLocation>
</comment>
<gene>
    <name evidence="5" type="ORF">BM477_01980</name>
</gene>
<dbReference type="Pfam" id="PF07681">
    <property type="entry name" value="DoxX"/>
    <property type="match status" value="1"/>
</dbReference>
<evidence type="ECO:0000313" key="6">
    <source>
        <dbReference type="Proteomes" id="UP000186465"/>
    </source>
</evidence>
<keyword evidence="3" id="KW-1133">Transmembrane helix</keyword>
<dbReference type="STRING" id="156892.BM477_01980"/>
<proteinExistence type="predicted"/>
<protein>
    <recommendedName>
        <fullName evidence="7">DoxX family protein</fullName>
    </recommendedName>
</protein>
<sequence>MNILRTLIRPMIAAPFIADGVDAVRRPKAHTKKMQPYAPLLRRCGLSYVADNPVLATRVTGVATIVAGSLLAVGKFPRTSAAVLTAISIPTSVIQTSAEKTTADKISSGIHRGALTGAMVLAALDRQGEPSVAWRASNWMNRQRILAAAKWNSLRDSAESELDVARSNVSALLG</sequence>
<evidence type="ECO:0000256" key="4">
    <source>
        <dbReference type="ARBA" id="ARBA00023136"/>
    </source>
</evidence>
<evidence type="ECO:0000256" key="1">
    <source>
        <dbReference type="ARBA" id="ARBA00004141"/>
    </source>
</evidence>
<evidence type="ECO:0000256" key="3">
    <source>
        <dbReference type="ARBA" id="ARBA00022989"/>
    </source>
</evidence>
<dbReference type="GO" id="GO:0016020">
    <property type="term" value="C:membrane"/>
    <property type="evidence" value="ECO:0007669"/>
    <property type="project" value="UniProtKB-SubCell"/>
</dbReference>
<comment type="caution">
    <text evidence="5">The sequence shown here is derived from an EMBL/GenBank/DDBJ whole genome shotgun (WGS) entry which is preliminary data.</text>
</comment>